<dbReference type="EMBL" id="JWZT01005367">
    <property type="protein sequence ID" value="KII61244.1"/>
    <property type="molecule type" value="Genomic_DNA"/>
</dbReference>
<sequence length="99" mass="11454">MLPVLTVKYEEFLTIANNLLCYDDIEDCEDLIVEDDDNSSVLMSNQEEKKCMFELQHYFMQEGNEGSPTSALNICADFLEVKCHKNKRETTLDSFFALK</sequence>
<organism evidence="1 2">
    <name type="scientific">Thelohanellus kitauei</name>
    <name type="common">Myxosporean</name>
    <dbReference type="NCBI Taxonomy" id="669202"/>
    <lineage>
        <taxon>Eukaryota</taxon>
        <taxon>Metazoa</taxon>
        <taxon>Cnidaria</taxon>
        <taxon>Myxozoa</taxon>
        <taxon>Myxosporea</taxon>
        <taxon>Bivalvulida</taxon>
        <taxon>Platysporina</taxon>
        <taxon>Myxobolidae</taxon>
        <taxon>Thelohanellus</taxon>
    </lineage>
</organism>
<dbReference type="Proteomes" id="UP000031668">
    <property type="component" value="Unassembled WGS sequence"/>
</dbReference>
<protein>
    <submittedName>
        <fullName evidence="1">Uncharacterized protein</fullName>
    </submittedName>
</protein>
<comment type="caution">
    <text evidence="1">The sequence shown here is derived from an EMBL/GenBank/DDBJ whole genome shotgun (WGS) entry which is preliminary data.</text>
</comment>
<keyword evidence="2" id="KW-1185">Reference proteome</keyword>
<evidence type="ECO:0000313" key="1">
    <source>
        <dbReference type="EMBL" id="KII61244.1"/>
    </source>
</evidence>
<reference evidence="1 2" key="1">
    <citation type="journal article" date="2014" name="Genome Biol. Evol.">
        <title>The genome of the myxosporean Thelohanellus kitauei shows adaptations to nutrient acquisition within its fish host.</title>
        <authorList>
            <person name="Yang Y."/>
            <person name="Xiong J."/>
            <person name="Zhou Z."/>
            <person name="Huo F."/>
            <person name="Miao W."/>
            <person name="Ran C."/>
            <person name="Liu Y."/>
            <person name="Zhang J."/>
            <person name="Feng J."/>
            <person name="Wang M."/>
            <person name="Wang M."/>
            <person name="Wang L."/>
            <person name="Yao B."/>
        </authorList>
    </citation>
    <scope>NUCLEOTIDE SEQUENCE [LARGE SCALE GENOMIC DNA]</scope>
    <source>
        <strain evidence="1">Wuqing</strain>
    </source>
</reference>
<gene>
    <name evidence="1" type="ORF">RF11_15501</name>
</gene>
<dbReference type="AlphaFoldDB" id="A0A0C2MA94"/>
<evidence type="ECO:0000313" key="2">
    <source>
        <dbReference type="Proteomes" id="UP000031668"/>
    </source>
</evidence>
<accession>A0A0C2MA94</accession>
<name>A0A0C2MA94_THEKT</name>
<proteinExistence type="predicted"/>